<organism evidence="2 3">
    <name type="scientific">Kipferlia bialata</name>
    <dbReference type="NCBI Taxonomy" id="797122"/>
    <lineage>
        <taxon>Eukaryota</taxon>
        <taxon>Metamonada</taxon>
        <taxon>Carpediemonas-like organisms</taxon>
        <taxon>Kipferlia</taxon>
    </lineage>
</organism>
<feature type="transmembrane region" description="Helical" evidence="1">
    <location>
        <begin position="152"/>
        <end position="183"/>
    </location>
</feature>
<feature type="transmembrane region" description="Helical" evidence="1">
    <location>
        <begin position="67"/>
        <end position="89"/>
    </location>
</feature>
<evidence type="ECO:0000313" key="2">
    <source>
        <dbReference type="EMBL" id="GIQ88914.1"/>
    </source>
</evidence>
<evidence type="ECO:0000256" key="1">
    <source>
        <dbReference type="SAM" id="Phobius"/>
    </source>
</evidence>
<proteinExistence type="predicted"/>
<protein>
    <submittedName>
        <fullName evidence="2">Uncharacterized protein</fullName>
    </submittedName>
</protein>
<comment type="caution">
    <text evidence="2">The sequence shown here is derived from an EMBL/GenBank/DDBJ whole genome shotgun (WGS) entry which is preliminary data.</text>
</comment>
<feature type="transmembrane region" description="Helical" evidence="1">
    <location>
        <begin position="96"/>
        <end position="116"/>
    </location>
</feature>
<keyword evidence="3" id="KW-1185">Reference proteome</keyword>
<keyword evidence="1" id="KW-1133">Transmembrane helix</keyword>
<dbReference type="Proteomes" id="UP000265618">
    <property type="component" value="Unassembled WGS sequence"/>
</dbReference>
<accession>A0A9K3D4I0</accession>
<feature type="transmembrane region" description="Helical" evidence="1">
    <location>
        <begin position="122"/>
        <end position="140"/>
    </location>
</feature>
<gene>
    <name evidence="2" type="ORF">KIPB_011266</name>
</gene>
<sequence>MHVPRQNQSYQTGARYVPVSTSDHPVDSKSDPLRNIRAKSLLATLACTSVAMQLVARSLAPSVPGSIWYWIDMACVWLPVGGILGMYFVKTYLYKHILAVSIAVVGGYPVGTSTLSSSFTLSLVYMGVGLVAAGGAMYGLGLRKDLRGTIPYVPFALLLPVAAAAQALCGVCFCLSSVLGVVGTVLEEVFSMAAFAPLSIMVEYTR</sequence>
<name>A0A9K3D4I0_9EUKA</name>
<keyword evidence="1" id="KW-0472">Membrane</keyword>
<evidence type="ECO:0000313" key="3">
    <source>
        <dbReference type="Proteomes" id="UP000265618"/>
    </source>
</evidence>
<feature type="transmembrane region" description="Helical" evidence="1">
    <location>
        <begin position="38"/>
        <end position="55"/>
    </location>
</feature>
<keyword evidence="1" id="KW-0812">Transmembrane</keyword>
<dbReference type="EMBL" id="BDIP01004514">
    <property type="protein sequence ID" value="GIQ88914.1"/>
    <property type="molecule type" value="Genomic_DNA"/>
</dbReference>
<dbReference type="AlphaFoldDB" id="A0A9K3D4I0"/>
<reference evidence="2 3" key="1">
    <citation type="journal article" date="2018" name="PLoS ONE">
        <title>The draft genome of Kipferlia bialata reveals reductive genome evolution in fornicate parasites.</title>
        <authorList>
            <person name="Tanifuji G."/>
            <person name="Takabayashi S."/>
            <person name="Kume K."/>
            <person name="Takagi M."/>
            <person name="Nakayama T."/>
            <person name="Kamikawa R."/>
            <person name="Inagaki Y."/>
            <person name="Hashimoto T."/>
        </authorList>
    </citation>
    <scope>NUCLEOTIDE SEQUENCE [LARGE SCALE GENOMIC DNA]</scope>
    <source>
        <strain evidence="2">NY0173</strain>
    </source>
</reference>